<organism evidence="4 5">
    <name type="scientific">Halalkalibacter okhensis</name>
    <dbReference type="NCBI Taxonomy" id="333138"/>
    <lineage>
        <taxon>Bacteria</taxon>
        <taxon>Bacillati</taxon>
        <taxon>Bacillota</taxon>
        <taxon>Bacilli</taxon>
        <taxon>Bacillales</taxon>
        <taxon>Bacillaceae</taxon>
        <taxon>Halalkalibacter</taxon>
    </lineage>
</organism>
<accession>A0A0B0IJL5</accession>
<feature type="transmembrane region" description="Helical" evidence="3">
    <location>
        <begin position="160"/>
        <end position="183"/>
    </location>
</feature>
<evidence type="ECO:0000313" key="5">
    <source>
        <dbReference type="Proteomes" id="UP000030832"/>
    </source>
</evidence>
<feature type="transmembrane region" description="Helical" evidence="3">
    <location>
        <begin position="61"/>
        <end position="81"/>
    </location>
</feature>
<dbReference type="STRING" id="333138.LQ50_04730"/>
<keyword evidence="2 3" id="KW-0472">Membrane</keyword>
<evidence type="ECO:0000313" key="4">
    <source>
        <dbReference type="EMBL" id="KHF41082.1"/>
    </source>
</evidence>
<keyword evidence="3" id="KW-0812">Transmembrane</keyword>
<name>A0A0B0IJL5_9BACI</name>
<dbReference type="PANTHER" id="PTHR34295">
    <property type="entry name" value="BIOTIN TRANSPORTER BIOY"/>
    <property type="match status" value="1"/>
</dbReference>
<feature type="transmembrane region" description="Helical" evidence="3">
    <location>
        <begin position="32"/>
        <end position="54"/>
    </location>
</feature>
<dbReference type="GO" id="GO:0015225">
    <property type="term" value="F:biotin transmembrane transporter activity"/>
    <property type="evidence" value="ECO:0007669"/>
    <property type="project" value="UniProtKB-UniRule"/>
</dbReference>
<feature type="transmembrane region" description="Helical" evidence="3">
    <location>
        <begin position="87"/>
        <end position="108"/>
    </location>
</feature>
<proteinExistence type="inferred from homology"/>
<keyword evidence="3" id="KW-1133">Transmembrane helix</keyword>
<comment type="caution">
    <text evidence="4">The sequence shown here is derived from an EMBL/GenBank/DDBJ whole genome shotgun (WGS) entry which is preliminary data.</text>
</comment>
<gene>
    <name evidence="4" type="ORF">LQ50_04730</name>
</gene>
<protein>
    <recommendedName>
        <fullName evidence="2">Biotin transporter</fullName>
    </recommendedName>
</protein>
<evidence type="ECO:0000256" key="2">
    <source>
        <dbReference type="PIRNR" id="PIRNR016661"/>
    </source>
</evidence>
<dbReference type="Pfam" id="PF02632">
    <property type="entry name" value="BioY"/>
    <property type="match status" value="1"/>
</dbReference>
<keyword evidence="2" id="KW-1003">Cell membrane</keyword>
<feature type="transmembrane region" description="Helical" evidence="3">
    <location>
        <begin position="120"/>
        <end position="140"/>
    </location>
</feature>
<reference evidence="4 5" key="1">
    <citation type="submission" date="2014-09" db="EMBL/GenBank/DDBJ databases">
        <title>Genome sequencing and annotation of Bacillus Okhensis strain Kh10-101T.</title>
        <authorList>
            <person name="Prakash J.S."/>
        </authorList>
    </citation>
    <scope>NUCLEOTIDE SEQUENCE [LARGE SCALE GENOMIC DNA]</scope>
    <source>
        <strain evidence="5">Kh10-101T</strain>
    </source>
</reference>
<dbReference type="Proteomes" id="UP000030832">
    <property type="component" value="Unassembled WGS sequence"/>
</dbReference>
<evidence type="ECO:0000256" key="3">
    <source>
        <dbReference type="SAM" id="Phobius"/>
    </source>
</evidence>
<dbReference type="Gene3D" id="1.10.1760.20">
    <property type="match status" value="1"/>
</dbReference>
<dbReference type="AlphaFoldDB" id="A0A0B0IJL5"/>
<comment type="subcellular location">
    <subcellularLocation>
        <location evidence="2">Cell membrane</location>
        <topology evidence="2">Multi-pass membrane protein</topology>
    </subcellularLocation>
</comment>
<dbReference type="InterPro" id="IPR003784">
    <property type="entry name" value="BioY"/>
</dbReference>
<keyword evidence="2" id="KW-0813">Transport</keyword>
<sequence length="200" mass="21795">MSTTKPKIHTVDLVLVAMFAALMAIGANLTSFLVIGSVPITMQTLFAILAGALLGSRMGSLAMTVYLLVGLVGFPVFSQFSGGLRTFVSPTFGFLLSFILVAFVTGLIVEKSKKKTITTFMVACFVGLIINYVIGTHYMYFAFQFLAGLEAVSYQVVWAWMAAPAVKDLILTFFAAVLSSRIYHTVNKRRGRHTFPNQVA</sequence>
<dbReference type="PANTHER" id="PTHR34295:SF1">
    <property type="entry name" value="BIOTIN TRANSPORTER BIOY"/>
    <property type="match status" value="1"/>
</dbReference>
<comment type="similarity">
    <text evidence="1 2">Belongs to the BioY family.</text>
</comment>
<evidence type="ECO:0000256" key="1">
    <source>
        <dbReference type="ARBA" id="ARBA00010692"/>
    </source>
</evidence>
<dbReference type="PIRSF" id="PIRSF016661">
    <property type="entry name" value="BioY"/>
    <property type="match status" value="1"/>
</dbReference>
<dbReference type="RefSeq" id="WP_034626558.1">
    <property type="nucleotide sequence ID" value="NZ_JRJU01000004.1"/>
</dbReference>
<keyword evidence="5" id="KW-1185">Reference proteome</keyword>
<dbReference type="GO" id="GO:0005886">
    <property type="term" value="C:plasma membrane"/>
    <property type="evidence" value="ECO:0007669"/>
    <property type="project" value="UniProtKB-SubCell"/>
</dbReference>
<feature type="transmembrane region" description="Helical" evidence="3">
    <location>
        <begin position="7"/>
        <end position="26"/>
    </location>
</feature>
<dbReference type="EMBL" id="JRJU01000004">
    <property type="protein sequence ID" value="KHF41082.1"/>
    <property type="molecule type" value="Genomic_DNA"/>
</dbReference>
<dbReference type="eggNOG" id="COG1268">
    <property type="taxonomic scope" value="Bacteria"/>
</dbReference>